<proteinExistence type="predicted"/>
<dbReference type="NCBIfam" id="NF038029">
    <property type="entry name" value="LP_plasma"/>
    <property type="match status" value="1"/>
</dbReference>
<dbReference type="RefSeq" id="WP_095761504.1">
    <property type="nucleotide sequence ID" value="NZ_CP023173.1"/>
</dbReference>
<dbReference type="KEGG" id="mchc:CK556_00665"/>
<evidence type="ECO:0008006" key="4">
    <source>
        <dbReference type="Google" id="ProtNLM"/>
    </source>
</evidence>
<dbReference type="InterPro" id="IPR005046">
    <property type="entry name" value="DUF285"/>
</dbReference>
<accession>A0A249SMN7</accession>
<sequence>MKKLLAILSAISLTTMSGCMLVACGNGEIDEKKSINEKELEKRLREAVSEDMTESEAIKALESVTIIGVTKLEASIVEKNTKSFNSVTFNVSVSIDEGYTISKTDFLIIGERIGQKDEIDYDGFNFELEQAISKDMSEQEAINALEAVNKPDGVKTIKAVKNTKAFEEMIFIVDITINEKDFFIKSNEFEIVAPRIGEKDSIDEVLLQAELEKAVASDMTESEAIEALEAVTFTGVTKVEASVSTNLTRGFEENIFDVKISIDEENYTISNNTFLVCASRIGQKDEIDYEGFKTTLTNSVSFEMKESEAIAALQNIEKPDGIETIKATRKETKAFEEMIFIVDITINENDYFIISTQFEIVAPRIGDKESIDEILLQSMLEEAVSGDMTESEAILSLESVSLTGVTRFEASVSSISTRAFNEKKFEVKVFIDEINYKISKNTFIVTGNRIGQKDEIDYDGFKFELEKAVSKDMSEQEAINALEAVNKPDGVKTIKAVKNTKAFEEMIFIVDITINEKDFFIKSNEFEIVAPRIGEKDSIDEVLLQAELEKAVANDMTESEAIEALEAVTFTGVTKLEAYVNFGASRAFEETKFNVKVSIDNENYEISKNLFLITGNRIGQKDEIDYDGLKQVLTNSVASDMTELEAIQALESVEKPNGVKSIKAEKKLAKAFEKEIFIVNISIDEENYYITSKVFEIVAPRIGEKDSIDEVLLQAELEKAVASDMTESEAIEALEAVIFTGVTRLEASVNSPDIKVFEETKFNVKVFIDEANYEISKNTFVVSGQRIGQKDEIDYDNFKQVLNNAVTSDMTELEAIEALESVEKPDGVESVEVNKKSSRAFEEIAFIIQITIDEENYYITSKVFEIVAPRIGEKDPIDEDDLQIVLDETVSVDMTESEAINALESVPYHGLTSIKATISEIETDSFETKYFDVQVVIDEENHTITKTDFIVFAPRIGETDILHKDDVQKLLTNKINKELTEDEAIEILENLNIDGLDIITVQKQQKSKIYHKQTFIVTTKLHDDHHWDDPDFNGEFLITSEKIVLMDEIDTSKIYSLYDKLLNLEFFVSSKEKLIDLAKSIAAVNLTERQYNSLDFTLVENQENVKITLKVKDEYKNRFSLKGGNKEIEFNKFKISENNKNQSMITENASGNLNVTNPNDKVNDKDIIVYQIGAQTAKDEVTAIKFPTDVNKVTRFLPKEITSLAKLFHQSRKFEGDHNIAKWDTSNIINMSFTFAYAINFNIDLSKWNVSNVIDMTSMFQSAEIYNHDLSKWNVKNVKYYENFSTGTHKWEPSKKPIFNK</sequence>
<gene>
    <name evidence="2" type="ORF">CK556_00665</name>
</gene>
<keyword evidence="3" id="KW-1185">Reference proteome</keyword>
<reference evidence="2 3" key="1">
    <citation type="submission" date="2017-08" db="EMBL/GenBank/DDBJ databases">
        <title>Complete Genome Sequence of Mesoplasma chauliocola.</title>
        <authorList>
            <person name="Knight T.F.Jr."/>
            <person name="Citino T."/>
        </authorList>
    </citation>
    <scope>NUCLEOTIDE SEQUENCE [LARGE SCALE GENOMIC DNA]</scope>
    <source>
        <strain evidence="2 3">CHPA-2</strain>
    </source>
</reference>
<evidence type="ECO:0000313" key="2">
    <source>
        <dbReference type="EMBL" id="ASZ08878.1"/>
    </source>
</evidence>
<organism evidence="2 3">
    <name type="scientific">Mesoplasma chauliocola</name>
    <dbReference type="NCBI Taxonomy" id="216427"/>
    <lineage>
        <taxon>Bacteria</taxon>
        <taxon>Bacillati</taxon>
        <taxon>Mycoplasmatota</taxon>
        <taxon>Mollicutes</taxon>
        <taxon>Entomoplasmatales</taxon>
        <taxon>Entomoplasmataceae</taxon>
        <taxon>Mesoplasma</taxon>
    </lineage>
</organism>
<dbReference type="Proteomes" id="UP000232229">
    <property type="component" value="Chromosome"/>
</dbReference>
<dbReference type="NCBIfam" id="TIGR02167">
    <property type="entry name" value="Liste_lipo_26"/>
    <property type="match status" value="1"/>
</dbReference>
<keyword evidence="1" id="KW-0732">Signal</keyword>
<dbReference type="InterPro" id="IPR011889">
    <property type="entry name" value="Liste_lipo_26"/>
</dbReference>
<evidence type="ECO:0000256" key="1">
    <source>
        <dbReference type="SAM" id="SignalP"/>
    </source>
</evidence>
<evidence type="ECO:0000313" key="3">
    <source>
        <dbReference type="Proteomes" id="UP000232229"/>
    </source>
</evidence>
<dbReference type="Pfam" id="PF03382">
    <property type="entry name" value="DUF285"/>
    <property type="match status" value="1"/>
</dbReference>
<dbReference type="PROSITE" id="PS51257">
    <property type="entry name" value="PROKAR_LIPOPROTEIN"/>
    <property type="match status" value="1"/>
</dbReference>
<feature type="chain" id="PRO_5013055162" description="BspA family leucine-rich repeat surface protein" evidence="1">
    <location>
        <begin position="23"/>
        <end position="1301"/>
    </location>
</feature>
<name>A0A249SMN7_9MOLU</name>
<protein>
    <recommendedName>
        <fullName evidence="4">BspA family leucine-rich repeat surface protein</fullName>
    </recommendedName>
</protein>
<dbReference type="EMBL" id="CP023173">
    <property type="protein sequence ID" value="ASZ08878.1"/>
    <property type="molecule type" value="Genomic_DNA"/>
</dbReference>
<dbReference type="InterPro" id="IPR054816">
    <property type="entry name" value="Lipoprotein_mollicutes-type_CS"/>
</dbReference>
<feature type="signal peptide" evidence="1">
    <location>
        <begin position="1"/>
        <end position="22"/>
    </location>
</feature>